<evidence type="ECO:0000313" key="1">
    <source>
        <dbReference type="EMBL" id="SFI29136.1"/>
    </source>
</evidence>
<proteinExistence type="predicted"/>
<evidence type="ECO:0000313" key="2">
    <source>
        <dbReference type="Proteomes" id="UP000199111"/>
    </source>
</evidence>
<organism evidence="1 2">
    <name type="scientific">Streptosporangium canum</name>
    <dbReference type="NCBI Taxonomy" id="324952"/>
    <lineage>
        <taxon>Bacteria</taxon>
        <taxon>Bacillati</taxon>
        <taxon>Actinomycetota</taxon>
        <taxon>Actinomycetes</taxon>
        <taxon>Streptosporangiales</taxon>
        <taxon>Streptosporangiaceae</taxon>
        <taxon>Streptosporangium</taxon>
    </lineage>
</organism>
<sequence>MGSAVVPDAPGADVRAEIVGVTPYDEPTRGGMLLMLDSLIVPLLVTTDLPPDADLAEFGRLLADTVRTLQHGEVCYAGFLHGGVFWLDRPGSPARDGGPAPSTADELRFAALIGYLSISGPRRPVKEVVADASGAITEAVAVRYGDLGSPPAVMAIRTEDVRERTPPSALLVRTADAVAELVAVTRPYI</sequence>
<reference evidence="2" key="1">
    <citation type="submission" date="2016-10" db="EMBL/GenBank/DDBJ databases">
        <authorList>
            <person name="Varghese N."/>
            <person name="Submissions S."/>
        </authorList>
    </citation>
    <scope>NUCLEOTIDE SEQUENCE [LARGE SCALE GENOMIC DNA]</scope>
    <source>
        <strain evidence="2">CGMCC 4.2126</strain>
    </source>
</reference>
<gene>
    <name evidence="1" type="ORF">SAMN05216275_102300</name>
</gene>
<name>A0A1I3H0J9_9ACTN</name>
<protein>
    <submittedName>
        <fullName evidence="1">Uncharacterized protein</fullName>
    </submittedName>
</protein>
<dbReference type="Proteomes" id="UP000199111">
    <property type="component" value="Unassembled WGS sequence"/>
</dbReference>
<dbReference type="AlphaFoldDB" id="A0A1I3H0J9"/>
<dbReference type="EMBL" id="FOQY01000002">
    <property type="protein sequence ID" value="SFI29136.1"/>
    <property type="molecule type" value="Genomic_DNA"/>
</dbReference>
<accession>A0A1I3H0J9</accession>
<keyword evidence="2" id="KW-1185">Reference proteome</keyword>